<comment type="caution">
    <text evidence="1">The sequence shown here is derived from an EMBL/GenBank/DDBJ whole genome shotgun (WGS) entry which is preliminary data.</text>
</comment>
<dbReference type="Proteomes" id="UP001145114">
    <property type="component" value="Unassembled WGS sequence"/>
</dbReference>
<proteinExistence type="predicted"/>
<keyword evidence="2" id="KW-1185">Reference proteome</keyword>
<gene>
    <name evidence="1" type="ORF">EV182_003293</name>
</gene>
<protein>
    <submittedName>
        <fullName evidence="1">Uncharacterized protein</fullName>
    </submittedName>
</protein>
<reference evidence="1" key="1">
    <citation type="submission" date="2022-06" db="EMBL/GenBank/DDBJ databases">
        <title>Phylogenomic reconstructions and comparative analyses of Kickxellomycotina fungi.</title>
        <authorList>
            <person name="Reynolds N.K."/>
            <person name="Stajich J.E."/>
            <person name="Barry K."/>
            <person name="Grigoriev I.V."/>
            <person name="Crous P."/>
            <person name="Smith M.E."/>
        </authorList>
    </citation>
    <scope>NUCLEOTIDE SEQUENCE</scope>
    <source>
        <strain evidence="1">RSA 2271</strain>
    </source>
</reference>
<name>A0ACC1HEK8_9FUNG</name>
<evidence type="ECO:0000313" key="2">
    <source>
        <dbReference type="Proteomes" id="UP001145114"/>
    </source>
</evidence>
<dbReference type="EMBL" id="JAMZIH010005973">
    <property type="protein sequence ID" value="KAJ1674430.1"/>
    <property type="molecule type" value="Genomic_DNA"/>
</dbReference>
<evidence type="ECO:0000313" key="1">
    <source>
        <dbReference type="EMBL" id="KAJ1674430.1"/>
    </source>
</evidence>
<sequence length="453" mass="51492">MVAVGVQSVLDPQHMAAGTTFVLFAFTVGGILGITISGATLDQVFSTKIQPIIEQYAQYADIARAARDDATIVWSTNLPSDVRSEISSDGGAAARATHCTSGEASRDIGCGILMPICYQSHSFDDGMGAPTDTDHHGTGGSGGGGNDSKSNKLQTWGNEATMNMNPVIYKTVFASQYFKEHLYCYKTYHEVLSEIQKSVRTLVPFFRESIPSTAFCLLLKLWTLRLTVRQVNNMLNLDTETSTPYPRAMALLYLRYVAESKTLWGWFEPWIDDDTQLIIAEKPRLQKTTIGKFARELLEKPKYQGTMLPRIPVKVQKQIEENLRHADGISSRTWENSGNPRSRSRSRSHDGGFRRDTYRHYHRDPSYDHDRHRRHDESPRGGGGRGYYSRRPGGRDSSTHKDNRNRHRSRSPIRRGRHDQSEHEKDMEFYSKAEEMYDEFGRLKKRKSRAEDR</sequence>
<organism evidence="1 2">
    <name type="scientific">Spiromyces aspiralis</name>
    <dbReference type="NCBI Taxonomy" id="68401"/>
    <lineage>
        <taxon>Eukaryota</taxon>
        <taxon>Fungi</taxon>
        <taxon>Fungi incertae sedis</taxon>
        <taxon>Zoopagomycota</taxon>
        <taxon>Kickxellomycotina</taxon>
        <taxon>Kickxellomycetes</taxon>
        <taxon>Kickxellales</taxon>
        <taxon>Kickxellaceae</taxon>
        <taxon>Spiromyces</taxon>
    </lineage>
</organism>
<accession>A0ACC1HEK8</accession>